<protein>
    <recommendedName>
        <fullName evidence="2">Orotate phosphoribosyltransferase</fullName>
    </recommendedName>
</protein>
<dbReference type="EMBL" id="AMCI01000961">
    <property type="protein sequence ID" value="EJX07140.1"/>
    <property type="molecule type" value="Genomic_DNA"/>
</dbReference>
<dbReference type="InterPro" id="IPR029057">
    <property type="entry name" value="PRTase-like"/>
</dbReference>
<name>J9H187_9ZZZZ</name>
<dbReference type="CDD" id="cd06223">
    <property type="entry name" value="PRTases_typeI"/>
    <property type="match status" value="1"/>
</dbReference>
<dbReference type="AlphaFoldDB" id="J9H187"/>
<evidence type="ECO:0008006" key="2">
    <source>
        <dbReference type="Google" id="ProtNLM"/>
    </source>
</evidence>
<dbReference type="InterPro" id="IPR000836">
    <property type="entry name" value="PRTase_dom"/>
</dbReference>
<evidence type="ECO:0000313" key="1">
    <source>
        <dbReference type="EMBL" id="EJX07140.1"/>
    </source>
</evidence>
<proteinExistence type="predicted"/>
<comment type="caution">
    <text evidence="1">The sequence shown here is derived from an EMBL/GenBank/DDBJ whole genome shotgun (WGS) entry which is preliminary data.</text>
</comment>
<gene>
    <name evidence="1" type="ORF">EVA_04749</name>
</gene>
<accession>J9H187</accession>
<organism evidence="1">
    <name type="scientific">gut metagenome</name>
    <dbReference type="NCBI Taxonomy" id="749906"/>
    <lineage>
        <taxon>unclassified sequences</taxon>
        <taxon>metagenomes</taxon>
        <taxon>organismal metagenomes</taxon>
    </lineage>
</organism>
<dbReference type="SUPFAM" id="SSF53271">
    <property type="entry name" value="PRTase-like"/>
    <property type="match status" value="1"/>
</dbReference>
<dbReference type="Gene3D" id="3.40.50.2020">
    <property type="match status" value="1"/>
</dbReference>
<reference evidence="1" key="1">
    <citation type="journal article" date="2012" name="PLoS ONE">
        <title>Gene sets for utilization of primary and secondary nutrition supplies in the distal gut of endangered iberian lynx.</title>
        <authorList>
            <person name="Alcaide M."/>
            <person name="Messina E."/>
            <person name="Richter M."/>
            <person name="Bargiela R."/>
            <person name="Peplies J."/>
            <person name="Huws S.A."/>
            <person name="Newbold C.J."/>
            <person name="Golyshin P.N."/>
            <person name="Simon M.A."/>
            <person name="Lopez G."/>
            <person name="Yakimov M.M."/>
            <person name="Ferrer M."/>
        </authorList>
    </citation>
    <scope>NUCLEOTIDE SEQUENCE</scope>
</reference>
<sequence length="212" mass="23611">MENRMIKIYSHDGTVPLKVVKGHFATNHSHINYYIDITTLKSRLSEATSVAKALVHHYMSTTIVDTIVCLDGTEVIGTCLANELTRGGFMSLNSHRSIYVVTPEYNSNSQLIFRDNIQPMINGKHVLILMASVTTGKTINKSIECVQYYGGIVEGVSAIYSNMKFIGDLAIQSVFTPDDLPDYQSYEAKDCPFCKQGHRIEALVNSFGYSKL</sequence>